<dbReference type="GO" id="GO:1990528">
    <property type="term" value="C:Rvs161p-Rvs167p complex"/>
    <property type="evidence" value="ECO:0007669"/>
    <property type="project" value="TreeGrafter"/>
</dbReference>
<evidence type="ECO:0000313" key="7">
    <source>
        <dbReference type="Proteomes" id="UP000095085"/>
    </source>
</evidence>
<dbReference type="InterPro" id="IPR046982">
    <property type="entry name" value="BIN3/RVS161-like"/>
</dbReference>
<dbReference type="GO" id="GO:0030479">
    <property type="term" value="C:actin cortical patch"/>
    <property type="evidence" value="ECO:0007669"/>
    <property type="project" value="TreeGrafter"/>
</dbReference>
<dbReference type="InterPro" id="IPR027267">
    <property type="entry name" value="AH/BAR_dom_sf"/>
</dbReference>
<dbReference type="Proteomes" id="UP000095085">
    <property type="component" value="Unassembled WGS sequence"/>
</dbReference>
<name>A0A1E4RJ87_9ASCO</name>
<gene>
    <name evidence="6" type="ORF">HYPBUDRAFT_157398</name>
</gene>
<keyword evidence="1 2" id="KW-0728">SH3 domain</keyword>
<protein>
    <recommendedName>
        <fullName evidence="8">SH3 domain-containing protein</fullName>
    </recommendedName>
</protein>
<dbReference type="EMBL" id="KV454541">
    <property type="protein sequence ID" value="ODV67329.1"/>
    <property type="molecule type" value="Genomic_DNA"/>
</dbReference>
<sequence length="398" mass="46509">MNWDSLKRTPQLLKQKVNLESYTIDEDFDNLKNKLEVAERNLKALSKHIHSFKEQLFQNIEIATTIAETLTQLYDPLLSLPKALKADLNERMKFSKGKDYLSSLDGVEITESQKQALLIECKIWKTIGVYKSSIDEILPAIKPELALLEEIINKKVNEVLKLFGFINKHIQKREYVKLDYDKAYNNHESLLVKQKQNDLSFKQSQQIYSLARKMDQYKQEYDRLNDFLKEELSFFFGFLDAFLDPIQTMIYFVQLMVIYQFSLNLNTLHGIFDSTPDELGKKDFIDVLLCEFYEKNEKALNSIEDLFIVKFRKQYFQNLTSSLATTSNIKEDKVYCTIKFSFNGQEPGDLTVRAGDTVRLIDYAGEWWKGELNGEAGIFPGNYVVKEDYEFFVKKSMN</sequence>
<evidence type="ECO:0000256" key="1">
    <source>
        <dbReference type="ARBA" id="ARBA00022443"/>
    </source>
</evidence>
<feature type="coiled-coil region" evidence="3">
    <location>
        <begin position="28"/>
        <end position="55"/>
    </location>
</feature>
<dbReference type="PANTHER" id="PTHR47174">
    <property type="entry name" value="BRIDGING INTEGRATOR 3"/>
    <property type="match status" value="1"/>
</dbReference>
<dbReference type="Pfam" id="PF03114">
    <property type="entry name" value="BAR"/>
    <property type="match status" value="1"/>
</dbReference>
<evidence type="ECO:0000256" key="2">
    <source>
        <dbReference type="PROSITE-ProRule" id="PRU00192"/>
    </source>
</evidence>
<dbReference type="InterPro" id="IPR001452">
    <property type="entry name" value="SH3_domain"/>
</dbReference>
<feature type="domain" description="SH3" evidence="4">
    <location>
        <begin position="331"/>
        <end position="389"/>
    </location>
</feature>
<evidence type="ECO:0000259" key="4">
    <source>
        <dbReference type="PROSITE" id="PS50002"/>
    </source>
</evidence>
<dbReference type="SUPFAM" id="SSF50044">
    <property type="entry name" value="SH3-domain"/>
    <property type="match status" value="1"/>
</dbReference>
<dbReference type="PROSITE" id="PS50002">
    <property type="entry name" value="SH3"/>
    <property type="match status" value="1"/>
</dbReference>
<organism evidence="6 7">
    <name type="scientific">Hyphopichia burtonii NRRL Y-1933</name>
    <dbReference type="NCBI Taxonomy" id="984485"/>
    <lineage>
        <taxon>Eukaryota</taxon>
        <taxon>Fungi</taxon>
        <taxon>Dikarya</taxon>
        <taxon>Ascomycota</taxon>
        <taxon>Saccharomycotina</taxon>
        <taxon>Pichiomycetes</taxon>
        <taxon>Debaryomycetaceae</taxon>
        <taxon>Hyphopichia</taxon>
    </lineage>
</organism>
<proteinExistence type="predicted"/>
<dbReference type="PANTHER" id="PTHR47174:SF1">
    <property type="entry name" value="REDUCED VIABILITY UPON STARVATION PROTEIN 167"/>
    <property type="match status" value="1"/>
</dbReference>
<feature type="domain" description="BAR" evidence="5">
    <location>
        <begin position="13"/>
        <end position="281"/>
    </location>
</feature>
<dbReference type="GO" id="GO:0051666">
    <property type="term" value="P:actin cortical patch localization"/>
    <property type="evidence" value="ECO:0007669"/>
    <property type="project" value="InterPro"/>
</dbReference>
<dbReference type="InterPro" id="IPR004148">
    <property type="entry name" value="BAR_dom"/>
</dbReference>
<dbReference type="GO" id="GO:0043332">
    <property type="term" value="C:mating projection tip"/>
    <property type="evidence" value="ECO:0007669"/>
    <property type="project" value="TreeGrafter"/>
</dbReference>
<dbReference type="InterPro" id="IPR036028">
    <property type="entry name" value="SH3-like_dom_sf"/>
</dbReference>
<dbReference type="PROSITE" id="PS51021">
    <property type="entry name" value="BAR"/>
    <property type="match status" value="1"/>
</dbReference>
<dbReference type="GO" id="GO:0097320">
    <property type="term" value="P:plasma membrane tubulation"/>
    <property type="evidence" value="ECO:0007669"/>
    <property type="project" value="TreeGrafter"/>
</dbReference>
<evidence type="ECO:0008006" key="8">
    <source>
        <dbReference type="Google" id="ProtNLM"/>
    </source>
</evidence>
<dbReference type="SMART" id="SM00326">
    <property type="entry name" value="SH3"/>
    <property type="match status" value="1"/>
</dbReference>
<dbReference type="Gene3D" id="2.30.30.40">
    <property type="entry name" value="SH3 Domains"/>
    <property type="match status" value="1"/>
</dbReference>
<dbReference type="RefSeq" id="XP_020076396.1">
    <property type="nucleotide sequence ID" value="XM_020222283.1"/>
</dbReference>
<dbReference type="GO" id="GO:0031097">
    <property type="term" value="C:medial cortex"/>
    <property type="evidence" value="ECO:0007669"/>
    <property type="project" value="TreeGrafter"/>
</dbReference>
<keyword evidence="7" id="KW-1185">Reference proteome</keyword>
<dbReference type="Gene3D" id="1.20.1270.60">
    <property type="entry name" value="Arfaptin homology (AH) domain/BAR domain"/>
    <property type="match status" value="1"/>
</dbReference>
<dbReference type="AlphaFoldDB" id="A0A1E4RJ87"/>
<dbReference type="GO" id="GO:0008289">
    <property type="term" value="F:lipid binding"/>
    <property type="evidence" value="ECO:0007669"/>
    <property type="project" value="TreeGrafter"/>
</dbReference>
<evidence type="ECO:0000313" key="6">
    <source>
        <dbReference type="EMBL" id="ODV67329.1"/>
    </source>
</evidence>
<reference evidence="7" key="1">
    <citation type="submission" date="2016-05" db="EMBL/GenBank/DDBJ databases">
        <title>Comparative genomics of biotechnologically important yeasts.</title>
        <authorList>
            <consortium name="DOE Joint Genome Institute"/>
            <person name="Riley R."/>
            <person name="Haridas S."/>
            <person name="Wolfe K.H."/>
            <person name="Lopes M.R."/>
            <person name="Hittinger C.T."/>
            <person name="Goker M."/>
            <person name="Salamov A."/>
            <person name="Wisecaver J."/>
            <person name="Long T.M."/>
            <person name="Aerts A.L."/>
            <person name="Barry K."/>
            <person name="Choi C."/>
            <person name="Clum A."/>
            <person name="Coughlan A.Y."/>
            <person name="Deshpande S."/>
            <person name="Douglass A.P."/>
            <person name="Hanson S.J."/>
            <person name="Klenk H.-P."/>
            <person name="Labutti K."/>
            <person name="Lapidus A."/>
            <person name="Lindquist E."/>
            <person name="Lipzen A."/>
            <person name="Meier-Kolthoff J.P."/>
            <person name="Ohm R.A."/>
            <person name="Otillar R.P."/>
            <person name="Pangilinan J."/>
            <person name="Peng Y."/>
            <person name="Rokas A."/>
            <person name="Rosa C.A."/>
            <person name="Scheuner C."/>
            <person name="Sibirny A.A."/>
            <person name="Slot J.C."/>
            <person name="Stielow J.B."/>
            <person name="Sun H."/>
            <person name="Kurtzman C.P."/>
            <person name="Blackwell M."/>
            <person name="Grigoriev I.V."/>
            <person name="Jeffries T.W."/>
        </authorList>
    </citation>
    <scope>NUCLEOTIDE SEQUENCE [LARGE SCALE GENOMIC DNA]</scope>
    <source>
        <strain evidence="7">NRRL Y-1933</strain>
    </source>
</reference>
<dbReference type="STRING" id="984485.A0A1E4RJ87"/>
<evidence type="ECO:0000259" key="5">
    <source>
        <dbReference type="PROSITE" id="PS51021"/>
    </source>
</evidence>
<keyword evidence="3" id="KW-0175">Coiled coil</keyword>
<accession>A0A1E4RJ87</accession>
<dbReference type="SUPFAM" id="SSF103657">
    <property type="entry name" value="BAR/IMD domain-like"/>
    <property type="match status" value="1"/>
</dbReference>
<dbReference type="GO" id="GO:0006897">
    <property type="term" value="P:endocytosis"/>
    <property type="evidence" value="ECO:0007669"/>
    <property type="project" value="InterPro"/>
</dbReference>
<dbReference type="Pfam" id="PF07653">
    <property type="entry name" value="SH3_2"/>
    <property type="match status" value="1"/>
</dbReference>
<dbReference type="OrthoDB" id="10255128at2759"/>
<dbReference type="GeneID" id="30996832"/>
<evidence type="ECO:0000256" key="3">
    <source>
        <dbReference type="SAM" id="Coils"/>
    </source>
</evidence>